<evidence type="ECO:0000313" key="6">
    <source>
        <dbReference type="EMBL" id="SDQ76648.1"/>
    </source>
</evidence>
<name>A0A1H1DKC9_9EURY</name>
<dbReference type="EMBL" id="QQST01000001">
    <property type="protein sequence ID" value="RDI71359.1"/>
    <property type="molecule type" value="Genomic_DNA"/>
</dbReference>
<keyword evidence="8" id="KW-1185">Reference proteome</keyword>
<gene>
    <name evidence="5" type="ORF">DWB78_06235</name>
    <name evidence="6" type="ORF">SAMN05216278_2445</name>
</gene>
<evidence type="ECO:0000259" key="3">
    <source>
        <dbReference type="Pfam" id="PF04967"/>
    </source>
</evidence>
<proteinExistence type="predicted"/>
<keyword evidence="1" id="KW-0805">Transcription regulation</keyword>
<evidence type="ECO:0000256" key="2">
    <source>
        <dbReference type="ARBA" id="ARBA00023163"/>
    </source>
</evidence>
<evidence type="ECO:0000256" key="1">
    <source>
        <dbReference type="ARBA" id="ARBA00023015"/>
    </source>
</evidence>
<reference evidence="7" key="2">
    <citation type="submission" date="2016-10" db="EMBL/GenBank/DDBJ databases">
        <authorList>
            <person name="Varghese N."/>
            <person name="Submissions S."/>
        </authorList>
    </citation>
    <scope>NUCLEOTIDE SEQUENCE [LARGE SCALE GENOMIC DNA]</scope>
    <source>
        <strain evidence="7">CGMCC 1.12397</strain>
    </source>
</reference>
<dbReference type="RefSeq" id="WP_092537734.1">
    <property type="nucleotide sequence ID" value="NZ_FNKQ01000003.1"/>
</dbReference>
<dbReference type="OrthoDB" id="156233at2157"/>
<keyword evidence="2" id="KW-0804">Transcription</keyword>
<dbReference type="Pfam" id="PF15915">
    <property type="entry name" value="BAT"/>
    <property type="match status" value="1"/>
</dbReference>
<evidence type="ECO:0000313" key="8">
    <source>
        <dbReference type="Proteomes" id="UP000255421"/>
    </source>
</evidence>
<dbReference type="PANTHER" id="PTHR34236:SF1">
    <property type="entry name" value="DIMETHYL SULFOXIDE REDUCTASE TRANSCRIPTIONAL ACTIVATOR"/>
    <property type="match status" value="1"/>
</dbReference>
<dbReference type="AlphaFoldDB" id="A0A1H1DKC9"/>
<dbReference type="PANTHER" id="PTHR34236">
    <property type="entry name" value="DIMETHYL SULFOXIDE REDUCTASE TRANSCRIPTIONAL ACTIVATOR"/>
    <property type="match status" value="1"/>
</dbReference>
<dbReference type="Proteomes" id="UP000199289">
    <property type="component" value="Unassembled WGS sequence"/>
</dbReference>
<keyword evidence="5" id="KW-0238">DNA-binding</keyword>
<organism evidence="6 7">
    <name type="scientific">Halopelagius longus</name>
    <dbReference type="NCBI Taxonomy" id="1236180"/>
    <lineage>
        <taxon>Archaea</taxon>
        <taxon>Methanobacteriati</taxon>
        <taxon>Methanobacteriota</taxon>
        <taxon>Stenosarchaea group</taxon>
        <taxon>Halobacteria</taxon>
        <taxon>Halobacteriales</taxon>
        <taxon>Haloferacaceae</taxon>
    </lineage>
</organism>
<dbReference type="InterPro" id="IPR031803">
    <property type="entry name" value="BAT_GAF/HTH-assoc"/>
</dbReference>
<dbReference type="Proteomes" id="UP000255421">
    <property type="component" value="Unassembled WGS sequence"/>
</dbReference>
<evidence type="ECO:0000313" key="5">
    <source>
        <dbReference type="EMBL" id="RDI71359.1"/>
    </source>
</evidence>
<reference evidence="6" key="1">
    <citation type="submission" date="2016-10" db="EMBL/GenBank/DDBJ databases">
        <authorList>
            <person name="de Groot N.N."/>
        </authorList>
    </citation>
    <scope>NUCLEOTIDE SEQUENCE [LARGE SCALE GENOMIC DNA]</scope>
    <source>
        <strain evidence="6">CGMCC 1.12397</strain>
    </source>
</reference>
<accession>A0A1H1DKC9</accession>
<dbReference type="Pfam" id="PF04967">
    <property type="entry name" value="HTH_10"/>
    <property type="match status" value="1"/>
</dbReference>
<evidence type="ECO:0000259" key="4">
    <source>
        <dbReference type="Pfam" id="PF15915"/>
    </source>
</evidence>
<protein>
    <submittedName>
        <fullName evidence="5">DNA-binding protein</fullName>
    </submittedName>
    <submittedName>
        <fullName evidence="6">GAF and HTH_10 associated domain-containing protein</fullName>
    </submittedName>
</protein>
<dbReference type="InterPro" id="IPR007050">
    <property type="entry name" value="HTH_bacterioopsin"/>
</dbReference>
<feature type="domain" description="HTH bat-type" evidence="3">
    <location>
        <begin position="158"/>
        <end position="209"/>
    </location>
</feature>
<dbReference type="GO" id="GO:0003677">
    <property type="term" value="F:DNA binding"/>
    <property type="evidence" value="ECO:0007669"/>
    <property type="project" value="UniProtKB-KW"/>
</dbReference>
<evidence type="ECO:0000313" key="7">
    <source>
        <dbReference type="Proteomes" id="UP000199289"/>
    </source>
</evidence>
<reference evidence="5 8" key="3">
    <citation type="submission" date="2018-07" db="EMBL/GenBank/DDBJ databases">
        <title>Genome sequence of extremly halophilic archaeon Halopelagius longus strain BC12-B1.</title>
        <authorList>
            <person name="Zhang X."/>
        </authorList>
    </citation>
    <scope>NUCLEOTIDE SEQUENCE [LARGE SCALE GENOMIC DNA]</scope>
    <source>
        <strain evidence="5 8">BC12-B1</strain>
    </source>
</reference>
<feature type="domain" description="Bacterioopsin transcriptional activator GAF and HTH associated" evidence="4">
    <location>
        <begin position="21"/>
        <end position="148"/>
    </location>
</feature>
<sequence length="219" mass="24735">MTSIADFLMPAAAFPLGRVFEERPEVRLELDRVVPNADTVMPFFWVHYPGDEMEDILAVFDDLPELRSVVLMEDLGDKGLFRAEWDPDYMGIMGAIAATDVTVVSASGAESGWTFELRARSAESFSQFQRYCDDHEIPVRLTRLSRLTETTTGSGYDLTEEQYEALVLAFERGYYDEPRRTNLEELASELGISRPSLSARLKRGYRNLLTATIVDTDPS</sequence>
<dbReference type="EMBL" id="FNKQ01000003">
    <property type="protein sequence ID" value="SDQ76648.1"/>
    <property type="molecule type" value="Genomic_DNA"/>
</dbReference>